<accession>A0ABU7HMD8</accession>
<dbReference type="RefSeq" id="WP_330073602.1">
    <property type="nucleotide sequence ID" value="NZ_JAZDQJ010000004.1"/>
</dbReference>
<dbReference type="EMBL" id="JAZDQJ010000004">
    <property type="protein sequence ID" value="MEE1932692.1"/>
    <property type="molecule type" value="Genomic_DNA"/>
</dbReference>
<evidence type="ECO:0000256" key="1">
    <source>
        <dbReference type="SAM" id="SignalP"/>
    </source>
</evidence>
<evidence type="ECO:0008006" key="4">
    <source>
        <dbReference type="Google" id="ProtNLM"/>
    </source>
</evidence>
<evidence type="ECO:0000313" key="2">
    <source>
        <dbReference type="EMBL" id="MEE1932692.1"/>
    </source>
</evidence>
<proteinExistence type="predicted"/>
<feature type="chain" id="PRO_5047063086" description="Halovibrin HvnA" evidence="1">
    <location>
        <begin position="27"/>
        <end position="284"/>
    </location>
</feature>
<protein>
    <recommendedName>
        <fullName evidence="4">Halovibrin HvnA</fullName>
    </recommendedName>
</protein>
<keyword evidence="1" id="KW-0732">Signal</keyword>
<reference evidence="2 3" key="1">
    <citation type="submission" date="2024-01" db="EMBL/GenBank/DDBJ databases">
        <title>Unpublished Manusciprt.</title>
        <authorList>
            <person name="Duman M."/>
            <person name="Valdes E.G."/>
            <person name="Ajmi N."/>
            <person name="Altun S."/>
            <person name="Saticioglu I.B."/>
        </authorList>
    </citation>
    <scope>NUCLEOTIDE SEQUENCE [LARGE SCALE GENOMIC DNA]</scope>
    <source>
        <strain evidence="2 3">148P</strain>
    </source>
</reference>
<feature type="signal peptide" evidence="1">
    <location>
        <begin position="1"/>
        <end position="26"/>
    </location>
</feature>
<name>A0ABU7HMD8_9PSED</name>
<dbReference type="Proteomes" id="UP001335100">
    <property type="component" value="Unassembled WGS sequence"/>
</dbReference>
<gene>
    <name evidence="2" type="ORF">V0R50_05610</name>
</gene>
<keyword evidence="3" id="KW-1185">Reference proteome</keyword>
<comment type="caution">
    <text evidence="2">The sequence shown here is derived from an EMBL/GenBank/DDBJ whole genome shotgun (WGS) entry which is preliminary data.</text>
</comment>
<organism evidence="2 3">
    <name type="scientific">Pseudomonas ulcerans</name>
    <dbReference type="NCBI Taxonomy" id="3115852"/>
    <lineage>
        <taxon>Bacteria</taxon>
        <taxon>Pseudomonadati</taxon>
        <taxon>Pseudomonadota</taxon>
        <taxon>Gammaproteobacteria</taxon>
        <taxon>Pseudomonadales</taxon>
        <taxon>Pseudomonadaceae</taxon>
        <taxon>Pseudomonas</taxon>
    </lineage>
</organism>
<evidence type="ECO:0000313" key="3">
    <source>
        <dbReference type="Proteomes" id="UP001335100"/>
    </source>
</evidence>
<sequence>MIPAFARYLFLLLVALPGLHPRPAIAADDPGPSVVIRLQQRFDDIRPECTDGSAAINCNGVLARYVREWSDPTFWNPSQKDIDRNGVSFIYLRADVGNEILPGGAGLIMREQGAPAEQPLAIRCVFPSDAASDIRPQSCASQQFPLPCHLSGVVDLPTWQAHFAEHGRRNACYFEPTAHWFQFNIEVREHFPNPSERRLWNEVVIAPWPQDVPEQLPLEALYYMDVPGYQNLEHARHMQDNFIRATGKFVPVVRVELTHPDQVFFYVPRDQSQPYLEGLGVSTE</sequence>